<sequence length="205" mass="22345">MSISASQSVSSSAGLQVANKQLTTAGQTEGQSFKKILANQNAQKTTTKQQKITIRWGDTVSELAEKYRTTTAAITGANHLQNPDFILAGNNLVIPGHNVQTAAVKNTKETTPSTAAINTKYSSQAVTNKESSTEAQARAYIVAHESGGNYNARNGKYIGKYQLDSSYLNGDYSPANQERVANRYVAQRYGSWASAMQHWKANNWY</sequence>
<evidence type="ECO:0000313" key="2">
    <source>
        <dbReference type="EMBL" id="KRL01991.1"/>
    </source>
</evidence>
<name>A0A0R1M1X1_9LACO</name>
<dbReference type="AlphaFoldDB" id="A0A0R1M1X1"/>
<dbReference type="EMBL" id="AZEF01000017">
    <property type="protein sequence ID" value="KRL01991.1"/>
    <property type="molecule type" value="Genomic_DNA"/>
</dbReference>
<protein>
    <submittedName>
        <fullName evidence="2">Peptidoglycan-binding protein</fullName>
    </submittedName>
</protein>
<comment type="caution">
    <text evidence="2">The sequence shown here is derived from an EMBL/GenBank/DDBJ whole genome shotgun (WGS) entry which is preliminary data.</text>
</comment>
<reference evidence="2 3" key="1">
    <citation type="journal article" date="2015" name="Genome Announc.">
        <title>Expanding the biotechnology potential of lactobacilli through comparative genomics of 213 strains and associated genera.</title>
        <authorList>
            <person name="Sun Z."/>
            <person name="Harris H.M."/>
            <person name="McCann A."/>
            <person name="Guo C."/>
            <person name="Argimon S."/>
            <person name="Zhang W."/>
            <person name="Yang X."/>
            <person name="Jeffery I.B."/>
            <person name="Cooney J.C."/>
            <person name="Kagawa T.F."/>
            <person name="Liu W."/>
            <person name="Song Y."/>
            <person name="Salvetti E."/>
            <person name="Wrobel A."/>
            <person name="Rasinkangas P."/>
            <person name="Parkhill J."/>
            <person name="Rea M.C."/>
            <person name="O'Sullivan O."/>
            <person name="Ritari J."/>
            <person name="Douillard F.P."/>
            <person name="Paul Ross R."/>
            <person name="Yang R."/>
            <person name="Briner A.E."/>
            <person name="Felis G.E."/>
            <person name="de Vos W.M."/>
            <person name="Barrangou R."/>
            <person name="Klaenhammer T.R."/>
            <person name="Caufield P.W."/>
            <person name="Cui Y."/>
            <person name="Zhang H."/>
            <person name="O'Toole P.W."/>
        </authorList>
    </citation>
    <scope>NUCLEOTIDE SEQUENCE [LARGE SCALE GENOMIC DNA]</scope>
    <source>
        <strain evidence="2 3">DSM 19910</strain>
    </source>
</reference>
<dbReference type="SUPFAM" id="SSF54106">
    <property type="entry name" value="LysM domain"/>
    <property type="match status" value="1"/>
</dbReference>
<dbReference type="InterPro" id="IPR018392">
    <property type="entry name" value="LysM"/>
</dbReference>
<dbReference type="PATRIC" id="fig|1423731.3.peg.1009"/>
<dbReference type="PROSITE" id="PS51782">
    <property type="entry name" value="LYSM"/>
    <property type="match status" value="1"/>
</dbReference>
<evidence type="ECO:0000313" key="3">
    <source>
        <dbReference type="Proteomes" id="UP000051621"/>
    </source>
</evidence>
<dbReference type="Pfam" id="PF01476">
    <property type="entry name" value="LysM"/>
    <property type="match status" value="1"/>
</dbReference>
<dbReference type="RefSeq" id="WP_057743405.1">
    <property type="nucleotide sequence ID" value="NZ_AZEF01000017.1"/>
</dbReference>
<dbReference type="SMART" id="SM00257">
    <property type="entry name" value="LysM"/>
    <property type="match status" value="1"/>
</dbReference>
<organism evidence="2 3">
    <name type="scientific">Liquorilactobacillus capillatus DSM 19910</name>
    <dbReference type="NCBI Taxonomy" id="1423731"/>
    <lineage>
        <taxon>Bacteria</taxon>
        <taxon>Bacillati</taxon>
        <taxon>Bacillota</taxon>
        <taxon>Bacilli</taxon>
        <taxon>Lactobacillales</taxon>
        <taxon>Lactobacillaceae</taxon>
        <taxon>Liquorilactobacillus</taxon>
    </lineage>
</organism>
<dbReference type="OrthoDB" id="117366at2"/>
<feature type="domain" description="LysM" evidence="1">
    <location>
        <begin position="50"/>
        <end position="94"/>
    </location>
</feature>
<gene>
    <name evidence="2" type="ORF">FC81_GL000981</name>
</gene>
<evidence type="ECO:0000259" key="1">
    <source>
        <dbReference type="PROSITE" id="PS51782"/>
    </source>
</evidence>
<dbReference type="Proteomes" id="UP000051621">
    <property type="component" value="Unassembled WGS sequence"/>
</dbReference>
<keyword evidence="3" id="KW-1185">Reference proteome</keyword>
<accession>A0A0R1M1X1</accession>
<proteinExistence type="predicted"/>
<dbReference type="InterPro" id="IPR036779">
    <property type="entry name" value="LysM_dom_sf"/>
</dbReference>
<dbReference type="Gene3D" id="3.10.350.10">
    <property type="entry name" value="LysM domain"/>
    <property type="match status" value="1"/>
</dbReference>
<dbReference type="STRING" id="1423731.FC81_GL000981"/>